<feature type="binding site" evidence="1">
    <location>
        <begin position="15"/>
        <end position="22"/>
    </location>
    <ligand>
        <name>substrate</name>
    </ligand>
</feature>
<evidence type="ECO:0000256" key="1">
    <source>
        <dbReference type="PIRSR" id="PIRSR613078-2"/>
    </source>
</evidence>
<dbReference type="InterPro" id="IPR029033">
    <property type="entry name" value="His_PPase_superfam"/>
</dbReference>
<protein>
    <submittedName>
        <fullName evidence="2">Alpha-ribazole phosphatase</fullName>
    </submittedName>
</protein>
<dbReference type="InterPro" id="IPR050275">
    <property type="entry name" value="PGM_Phosphatase"/>
</dbReference>
<name>A0A1M6KIR5_9FIRM</name>
<dbReference type="Proteomes" id="UP000184301">
    <property type="component" value="Unassembled WGS sequence"/>
</dbReference>
<dbReference type="AlphaFoldDB" id="A0A1M6KIR5"/>
<dbReference type="RefSeq" id="WP_242945348.1">
    <property type="nucleotide sequence ID" value="NZ_FQZY01000012.1"/>
</dbReference>
<gene>
    <name evidence="2" type="ORF">SAMN02745243_00917</name>
</gene>
<evidence type="ECO:0000313" key="2">
    <source>
        <dbReference type="EMBL" id="SHJ58846.1"/>
    </source>
</evidence>
<feature type="binding site" evidence="1">
    <location>
        <position position="64"/>
    </location>
    <ligand>
        <name>substrate</name>
    </ligand>
</feature>
<dbReference type="STRING" id="1121950.SAMN02745243_00917"/>
<dbReference type="Gene3D" id="3.40.50.1240">
    <property type="entry name" value="Phosphoglycerate mutase-like"/>
    <property type="match status" value="1"/>
</dbReference>
<dbReference type="PANTHER" id="PTHR48100">
    <property type="entry name" value="BROAD-SPECIFICITY PHOSPHATASE YOR283W-RELATED"/>
    <property type="match status" value="1"/>
</dbReference>
<dbReference type="GO" id="GO:0005737">
    <property type="term" value="C:cytoplasm"/>
    <property type="evidence" value="ECO:0007669"/>
    <property type="project" value="TreeGrafter"/>
</dbReference>
<evidence type="ECO:0000313" key="3">
    <source>
        <dbReference type="Proteomes" id="UP000184301"/>
    </source>
</evidence>
<proteinExistence type="predicted"/>
<accession>A0A1M6KIR5</accession>
<organism evidence="2 3">
    <name type="scientific">Hespellia stercorisuis DSM 15480</name>
    <dbReference type="NCBI Taxonomy" id="1121950"/>
    <lineage>
        <taxon>Bacteria</taxon>
        <taxon>Bacillati</taxon>
        <taxon>Bacillota</taxon>
        <taxon>Clostridia</taxon>
        <taxon>Lachnospirales</taxon>
        <taxon>Lachnospiraceae</taxon>
        <taxon>Hespellia</taxon>
    </lineage>
</organism>
<dbReference type="GO" id="GO:0016791">
    <property type="term" value="F:phosphatase activity"/>
    <property type="evidence" value="ECO:0007669"/>
    <property type="project" value="TreeGrafter"/>
</dbReference>
<dbReference type="SMART" id="SM00855">
    <property type="entry name" value="PGAM"/>
    <property type="match status" value="1"/>
</dbReference>
<dbReference type="Pfam" id="PF00300">
    <property type="entry name" value="His_Phos_1"/>
    <property type="match status" value="1"/>
</dbReference>
<dbReference type="CDD" id="cd07067">
    <property type="entry name" value="HP_PGM_like"/>
    <property type="match status" value="1"/>
</dbReference>
<dbReference type="PANTHER" id="PTHR48100:SF1">
    <property type="entry name" value="HISTIDINE PHOSPHATASE FAMILY PROTEIN-RELATED"/>
    <property type="match status" value="1"/>
</dbReference>
<sequence length="210" mass="24000">MWNWTETEIEVTWIRHGMTAANEQHRYLGWTDEALSENGIRKLRECAPSLQNCGNYLVSSPMKRCRQTALLLFGREPDLLIPEWKEMNFGKFEGKNYMDLKGDPEYQRWIDSNGTIAFPEGEAREQFTNRCMAGLNRMMIELEREKIVGSGVQKPKVAAVVHGGTMMAVLSSLSGGEYFDFQVKNGCGYCSTLRRKEGQIMLTQIKEISN</sequence>
<dbReference type="SUPFAM" id="SSF53254">
    <property type="entry name" value="Phosphoglycerate mutase-like"/>
    <property type="match status" value="1"/>
</dbReference>
<reference evidence="2 3" key="1">
    <citation type="submission" date="2016-11" db="EMBL/GenBank/DDBJ databases">
        <authorList>
            <person name="Jaros S."/>
            <person name="Januszkiewicz K."/>
            <person name="Wedrychowicz H."/>
        </authorList>
    </citation>
    <scope>NUCLEOTIDE SEQUENCE [LARGE SCALE GENOMIC DNA]</scope>
    <source>
        <strain evidence="2 3">DSM 15480</strain>
    </source>
</reference>
<dbReference type="EMBL" id="FQZY01000012">
    <property type="protein sequence ID" value="SHJ58846.1"/>
    <property type="molecule type" value="Genomic_DNA"/>
</dbReference>
<keyword evidence="3" id="KW-1185">Reference proteome</keyword>
<dbReference type="InterPro" id="IPR013078">
    <property type="entry name" value="His_Pase_superF_clade-1"/>
</dbReference>